<comment type="pathway">
    <text evidence="1">Lipid metabolism.</text>
</comment>
<dbReference type="SMART" id="SM00563">
    <property type="entry name" value="PlsC"/>
    <property type="match status" value="1"/>
</dbReference>
<dbReference type="RefSeq" id="WP_106543297.1">
    <property type="nucleotide sequence ID" value="NZ_BLAU01000001.1"/>
</dbReference>
<evidence type="ECO:0000256" key="3">
    <source>
        <dbReference type="ARBA" id="ARBA00023315"/>
    </source>
</evidence>
<keyword evidence="2 6" id="KW-0808">Transferase</keyword>
<dbReference type="Proteomes" id="UP000396862">
    <property type="component" value="Unassembled WGS sequence"/>
</dbReference>
<evidence type="ECO:0000259" key="4">
    <source>
        <dbReference type="SMART" id="SM00563"/>
    </source>
</evidence>
<dbReference type="Pfam" id="PF01553">
    <property type="entry name" value="Acyltransferase"/>
    <property type="match status" value="1"/>
</dbReference>
<evidence type="ECO:0000256" key="1">
    <source>
        <dbReference type="ARBA" id="ARBA00005189"/>
    </source>
</evidence>
<evidence type="ECO:0000313" key="6">
    <source>
        <dbReference type="EMBL" id="PSK81305.1"/>
    </source>
</evidence>
<keyword evidence="3 6" id="KW-0012">Acyltransferase</keyword>
<evidence type="ECO:0000313" key="7">
    <source>
        <dbReference type="Proteomes" id="UP000240621"/>
    </source>
</evidence>
<dbReference type="GO" id="GO:0003841">
    <property type="term" value="F:1-acylglycerol-3-phosphate O-acyltransferase activity"/>
    <property type="evidence" value="ECO:0007669"/>
    <property type="project" value="TreeGrafter"/>
</dbReference>
<dbReference type="PANTHER" id="PTHR10434">
    <property type="entry name" value="1-ACYL-SN-GLYCEROL-3-PHOSPHATE ACYLTRANSFERASE"/>
    <property type="match status" value="1"/>
</dbReference>
<dbReference type="GO" id="GO:0006654">
    <property type="term" value="P:phosphatidic acid biosynthetic process"/>
    <property type="evidence" value="ECO:0007669"/>
    <property type="project" value="TreeGrafter"/>
</dbReference>
<reference evidence="6 7" key="1">
    <citation type="submission" date="2018-03" db="EMBL/GenBank/DDBJ databases">
        <title>Genomic Encyclopedia of Archaeal and Bacterial Type Strains, Phase II (KMG-II): from individual species to whole genera.</title>
        <authorList>
            <person name="Goeker M."/>
        </authorList>
    </citation>
    <scope>NUCLEOTIDE SEQUENCE [LARGE SCALE GENOMIC DNA]</scope>
    <source>
        <strain evidence="6 7">DSM 27267</strain>
    </source>
</reference>
<dbReference type="Proteomes" id="UP000240621">
    <property type="component" value="Unassembled WGS sequence"/>
</dbReference>
<dbReference type="OrthoDB" id="152799at2"/>
<comment type="caution">
    <text evidence="6">The sequence shown here is derived from an EMBL/GenBank/DDBJ whole genome shotgun (WGS) entry which is preliminary data.</text>
</comment>
<reference evidence="5 8" key="2">
    <citation type="submission" date="2019-10" db="EMBL/GenBank/DDBJ databases">
        <title>Prolixibacter strains distinguished by the presence of nitrate reductase genes were adept at nitrate-dependent anaerobic corrosion of metallic iron and carbon steel.</title>
        <authorList>
            <person name="Iino T."/>
            <person name="Shono N."/>
            <person name="Ito K."/>
            <person name="Nakamura R."/>
            <person name="Sueoka K."/>
            <person name="Harayama S."/>
            <person name="Ohkuma M."/>
        </authorList>
    </citation>
    <scope>NUCLEOTIDE SEQUENCE [LARGE SCALE GENOMIC DNA]</scope>
    <source>
        <strain evidence="5 8">MIC1-1</strain>
    </source>
</reference>
<accession>A0A2P8C8L4</accession>
<dbReference type="PANTHER" id="PTHR10434:SF11">
    <property type="entry name" value="1-ACYL-SN-GLYCEROL-3-PHOSPHATE ACYLTRANSFERASE"/>
    <property type="match status" value="1"/>
</dbReference>
<name>A0A2P8C8L4_9BACT</name>
<dbReference type="InterPro" id="IPR002123">
    <property type="entry name" value="Plipid/glycerol_acylTrfase"/>
</dbReference>
<dbReference type="EMBL" id="BLAU01000001">
    <property type="protein sequence ID" value="GET21610.1"/>
    <property type="molecule type" value="Genomic_DNA"/>
</dbReference>
<feature type="domain" description="Phospholipid/glycerol acyltransferase" evidence="4">
    <location>
        <begin position="42"/>
        <end position="161"/>
    </location>
</feature>
<evidence type="ECO:0000313" key="5">
    <source>
        <dbReference type="EMBL" id="GET21610.1"/>
    </source>
</evidence>
<evidence type="ECO:0000313" key="8">
    <source>
        <dbReference type="Proteomes" id="UP000396862"/>
    </source>
</evidence>
<keyword evidence="8" id="KW-1185">Reference proteome</keyword>
<proteinExistence type="predicted"/>
<dbReference type="AlphaFoldDB" id="A0A2P8C8L4"/>
<dbReference type="SUPFAM" id="SSF69593">
    <property type="entry name" value="Glycerol-3-phosphate (1)-acyltransferase"/>
    <property type="match status" value="1"/>
</dbReference>
<sequence length="205" mass="24484">MIKAKHLFWQTNFFNVYVPLILRWDFSKVTFVNQPPVSDEPILLIGNHFSWWDGFIAYHLNRKFWNKCFHVMMLEKELTQRMFLNKAGAYSINKGNRSILETMNYTAELLQDSGNMVVIYPQGKIQSIYNRSFSFEKGIRFLTDRSNLNFRIVYYVAMVDYFSNRRPGLYLYFQDKGLSGSYSYPDIENDFNHFYRDCIAQQTNQ</sequence>
<gene>
    <name evidence="6" type="ORF">CLV93_11089</name>
    <name evidence="5" type="ORF">JCM18694_18560</name>
</gene>
<protein>
    <submittedName>
        <fullName evidence="6">Acyltransferase-like protein</fullName>
    </submittedName>
</protein>
<organism evidence="6 7">
    <name type="scientific">Prolixibacter denitrificans</name>
    <dbReference type="NCBI Taxonomy" id="1541063"/>
    <lineage>
        <taxon>Bacteria</taxon>
        <taxon>Pseudomonadati</taxon>
        <taxon>Bacteroidota</taxon>
        <taxon>Bacteroidia</taxon>
        <taxon>Marinilabiliales</taxon>
        <taxon>Prolixibacteraceae</taxon>
        <taxon>Prolixibacter</taxon>
    </lineage>
</organism>
<evidence type="ECO:0000256" key="2">
    <source>
        <dbReference type="ARBA" id="ARBA00022679"/>
    </source>
</evidence>
<dbReference type="EMBL" id="PYGC01000010">
    <property type="protein sequence ID" value="PSK81305.1"/>
    <property type="molecule type" value="Genomic_DNA"/>
</dbReference>